<evidence type="ECO:0000256" key="5">
    <source>
        <dbReference type="PROSITE-ProRule" id="PRU00335"/>
    </source>
</evidence>
<dbReference type="InterPro" id="IPR036271">
    <property type="entry name" value="Tet_transcr_reg_TetR-rel_C_sf"/>
</dbReference>
<dbReference type="InterPro" id="IPR004111">
    <property type="entry name" value="Repressor_TetR_C"/>
</dbReference>
<dbReference type="PRINTS" id="PR00400">
    <property type="entry name" value="TETREPRESSOR"/>
</dbReference>
<comment type="caution">
    <text evidence="7">The sequence shown here is derived from an EMBL/GenBank/DDBJ whole genome shotgun (WGS) entry which is preliminary data.</text>
</comment>
<organism evidence="7 8">
    <name type="scientific">Arenivirga flava</name>
    <dbReference type="NCBI Taxonomy" id="1930060"/>
    <lineage>
        <taxon>Bacteria</taxon>
        <taxon>Bacillati</taxon>
        <taxon>Actinomycetota</taxon>
        <taxon>Actinomycetes</taxon>
        <taxon>Micrococcales</taxon>
        <taxon>Microbacteriaceae</taxon>
        <taxon>Arenivirga</taxon>
    </lineage>
</organism>
<dbReference type="PRINTS" id="PR00455">
    <property type="entry name" value="HTHTETR"/>
</dbReference>
<dbReference type="PANTHER" id="PTHR30055:SF151">
    <property type="entry name" value="TRANSCRIPTIONAL REGULATORY PROTEIN"/>
    <property type="match status" value="1"/>
</dbReference>
<dbReference type="Pfam" id="PF02909">
    <property type="entry name" value="TetR_C_1"/>
    <property type="match status" value="1"/>
</dbReference>
<dbReference type="InterPro" id="IPR003012">
    <property type="entry name" value="Tet_transcr_reg_TetR"/>
</dbReference>
<dbReference type="EMBL" id="BSUL01000001">
    <property type="protein sequence ID" value="GMA26973.1"/>
    <property type="molecule type" value="Genomic_DNA"/>
</dbReference>
<feature type="DNA-binding region" description="H-T-H motif" evidence="5">
    <location>
        <begin position="18"/>
        <end position="37"/>
    </location>
</feature>
<gene>
    <name evidence="7" type="ORF">GCM10025874_02260</name>
</gene>
<reference evidence="7 8" key="1">
    <citation type="journal article" date="2014" name="Int. J. Syst. Evol. Microbiol.">
        <title>Complete genome sequence of Corynebacterium casei LMG S-19264T (=DSM 44701T), isolated from a smear-ripened cheese.</title>
        <authorList>
            <consortium name="US DOE Joint Genome Institute (JGI-PGF)"/>
            <person name="Walter F."/>
            <person name="Albersmeier A."/>
            <person name="Kalinowski J."/>
            <person name="Ruckert C."/>
        </authorList>
    </citation>
    <scope>NUCLEOTIDE SEQUENCE [LARGE SCALE GENOMIC DNA]</scope>
    <source>
        <strain evidence="7 8">NBRC 112289</strain>
    </source>
</reference>
<dbReference type="GO" id="GO:0046677">
    <property type="term" value="P:response to antibiotic"/>
    <property type="evidence" value="ECO:0007669"/>
    <property type="project" value="InterPro"/>
</dbReference>
<name>A0AA37UA83_9MICO</name>
<accession>A0AA37UA83</accession>
<evidence type="ECO:0000259" key="6">
    <source>
        <dbReference type="PROSITE" id="PS50977"/>
    </source>
</evidence>
<keyword evidence="1" id="KW-0678">Repressor</keyword>
<dbReference type="InterPro" id="IPR009057">
    <property type="entry name" value="Homeodomain-like_sf"/>
</dbReference>
<evidence type="ECO:0000256" key="3">
    <source>
        <dbReference type="ARBA" id="ARBA00023125"/>
    </source>
</evidence>
<evidence type="ECO:0000256" key="1">
    <source>
        <dbReference type="ARBA" id="ARBA00022491"/>
    </source>
</evidence>
<dbReference type="AlphaFoldDB" id="A0AA37UA83"/>
<evidence type="ECO:0000256" key="2">
    <source>
        <dbReference type="ARBA" id="ARBA00023015"/>
    </source>
</evidence>
<dbReference type="InterPro" id="IPR001647">
    <property type="entry name" value="HTH_TetR"/>
</dbReference>
<dbReference type="PANTHER" id="PTHR30055">
    <property type="entry name" value="HTH-TYPE TRANSCRIPTIONAL REGULATOR RUTR"/>
    <property type="match status" value="1"/>
</dbReference>
<evidence type="ECO:0000313" key="8">
    <source>
        <dbReference type="Proteomes" id="UP001157160"/>
    </source>
</evidence>
<dbReference type="Pfam" id="PF00440">
    <property type="entry name" value="TetR_N"/>
    <property type="match status" value="1"/>
</dbReference>
<dbReference type="GO" id="GO:0045892">
    <property type="term" value="P:negative regulation of DNA-templated transcription"/>
    <property type="evidence" value="ECO:0007669"/>
    <property type="project" value="InterPro"/>
</dbReference>
<sequence length="188" mass="20163">MARAALRILDELGLPDLTMRRLAADLGVQPSALYWHYPNKQTLLAELADRIVHRGAAEQSTAGWDERVRQEALALRGALLAYRDSAEIVSSSLALGLGENPAHRRLRGAFEGGPFDPATVASAAATMLHFVLGHVSLEQQRSHYDRLGALEGRTVPLEASEGDFLFGVDTIIAGLRQRAASAAEALGG</sequence>
<dbReference type="SUPFAM" id="SSF46689">
    <property type="entry name" value="Homeodomain-like"/>
    <property type="match status" value="1"/>
</dbReference>
<dbReference type="Proteomes" id="UP001157160">
    <property type="component" value="Unassembled WGS sequence"/>
</dbReference>
<protein>
    <submittedName>
        <fullName evidence="7">Transcriptional regulator, TetR family protein</fullName>
    </submittedName>
</protein>
<dbReference type="SUPFAM" id="SSF48498">
    <property type="entry name" value="Tetracyclin repressor-like, C-terminal domain"/>
    <property type="match status" value="1"/>
</dbReference>
<feature type="domain" description="HTH tetR-type" evidence="6">
    <location>
        <begin position="1"/>
        <end position="55"/>
    </location>
</feature>
<dbReference type="PROSITE" id="PS50977">
    <property type="entry name" value="HTH_TETR_2"/>
    <property type="match status" value="1"/>
</dbReference>
<dbReference type="GO" id="GO:0003700">
    <property type="term" value="F:DNA-binding transcription factor activity"/>
    <property type="evidence" value="ECO:0007669"/>
    <property type="project" value="TreeGrafter"/>
</dbReference>
<keyword evidence="2" id="KW-0805">Transcription regulation</keyword>
<dbReference type="InterPro" id="IPR050109">
    <property type="entry name" value="HTH-type_TetR-like_transc_reg"/>
</dbReference>
<evidence type="ECO:0000256" key="4">
    <source>
        <dbReference type="ARBA" id="ARBA00023163"/>
    </source>
</evidence>
<dbReference type="Gene3D" id="1.10.10.60">
    <property type="entry name" value="Homeodomain-like"/>
    <property type="match status" value="1"/>
</dbReference>
<dbReference type="Gene3D" id="1.10.357.10">
    <property type="entry name" value="Tetracycline Repressor, domain 2"/>
    <property type="match status" value="1"/>
</dbReference>
<proteinExistence type="predicted"/>
<evidence type="ECO:0000313" key="7">
    <source>
        <dbReference type="EMBL" id="GMA26973.1"/>
    </source>
</evidence>
<keyword evidence="3 5" id="KW-0238">DNA-binding</keyword>
<keyword evidence="8" id="KW-1185">Reference proteome</keyword>
<keyword evidence="4" id="KW-0804">Transcription</keyword>
<dbReference type="GO" id="GO:0000976">
    <property type="term" value="F:transcription cis-regulatory region binding"/>
    <property type="evidence" value="ECO:0007669"/>
    <property type="project" value="TreeGrafter"/>
</dbReference>